<evidence type="ECO:0000313" key="16">
    <source>
        <dbReference type="Proteomes" id="UP000027073"/>
    </source>
</evidence>
<evidence type="ECO:0000256" key="4">
    <source>
        <dbReference type="ARBA" id="ARBA00022603"/>
    </source>
</evidence>
<dbReference type="InterPro" id="IPR014777">
    <property type="entry name" value="4pyrrole_Mease_sub1"/>
</dbReference>
<dbReference type="Pfam" id="PF14823">
    <property type="entry name" value="Sirohm_synth_C"/>
    <property type="match status" value="1"/>
</dbReference>
<keyword evidence="8" id="KW-0520">NAD</keyword>
<dbReference type="HOGENOM" id="CLU_011276_11_1_1"/>
<dbReference type="Pfam" id="PF13241">
    <property type="entry name" value="NAD_binding_7"/>
    <property type="match status" value="1"/>
</dbReference>
<dbReference type="PROSITE" id="PS00840">
    <property type="entry name" value="SUMT_2"/>
    <property type="match status" value="1"/>
</dbReference>
<evidence type="ECO:0000256" key="7">
    <source>
        <dbReference type="ARBA" id="ARBA00023002"/>
    </source>
</evidence>
<dbReference type="Gene3D" id="3.30.950.10">
    <property type="entry name" value="Methyltransferase, Cobalt-precorrin-4 Transmethylase, Domain 2"/>
    <property type="match status" value="1"/>
</dbReference>
<evidence type="ECO:0000256" key="11">
    <source>
        <dbReference type="RuleBase" id="RU003960"/>
    </source>
</evidence>
<evidence type="ECO:0000256" key="5">
    <source>
        <dbReference type="ARBA" id="ARBA00022679"/>
    </source>
</evidence>
<dbReference type="PANTHER" id="PTHR45790:SF6">
    <property type="entry name" value="UROPORPHYRINOGEN-III C-METHYLTRANSFERASE"/>
    <property type="match status" value="1"/>
</dbReference>
<dbReference type="GO" id="GO:0004851">
    <property type="term" value="F:uroporphyrin-III C-methyltransferase activity"/>
    <property type="evidence" value="ECO:0007669"/>
    <property type="project" value="TreeGrafter"/>
</dbReference>
<keyword evidence="3" id="KW-0488">Methylation</keyword>
<dbReference type="InterPro" id="IPR028162">
    <property type="entry name" value="Met8_C"/>
</dbReference>
<dbReference type="SUPFAM" id="SSF53790">
    <property type="entry name" value="Tetrapyrrole methylase"/>
    <property type="match status" value="1"/>
</dbReference>
<protein>
    <recommendedName>
        <fullName evidence="2">precorrin-2 dehydrogenase</fullName>
        <ecNumber evidence="2">1.3.1.76</ecNumber>
    </recommendedName>
</protein>
<dbReference type="STRING" id="1137138.A0A067P538"/>
<sequence length="609" mass="65931">MQSTTSAYPSPTKGASLILSFRLQHKTTLIVGGGLLAASRALAALEADSNVVIFARKDFICDELRWRQRQGEVIVFGSDDLPSSSSHHEDGDAQAINAYLSSNPGTVSFVCVTDTLSGSLQRSQISAARIYHACKAHNVLVNVTDMPEYCDFSFTSTHRWDDPCTGTKSALQVGVTTNGQGCRLAGRIKREIVAALPKEVGGALKRVGELRLLAKEKTREVLSQPTQDETTFDEELEVVEDNCIASPNRPVSQRSKSETPSEYARRCMKWVAQVSEYWPFHQLANMTLLDMEEILSGGHSPPARPVADTALRSIHELTLTKPPGRILLVGSGPGHPSLLTLATYTALTKMADIVLSDKLVPSAVLDLIPSSVTIRIARKFPGNAEGAQIEMMEAAVDAAKQGLCVVRLKQGDPAIYGRFGEEVLYFRAHGFEPLVIPGVSSAIAAPTFAGIPVTQRGVAESLMVCTGVGRAGKTVVLPGYERGRTLVILMGVARLAQVIRTLTQEGDRDGAPYPPHLPIAIIERASMSDQRVITSTLKDIVRAMDSIGEQRPPAMMVVGWAALALWGDGDMSVLDAKDGNGDEERISNWLGSKVGWRVREGLDDGWQYF</sequence>
<dbReference type="FunFam" id="3.40.1010.10:FF:000006">
    <property type="entry name" value="Siroheme synthase, putative"/>
    <property type="match status" value="1"/>
</dbReference>
<organism evidence="15 16">
    <name type="scientific">Pleurotus ostreatus (strain PC15)</name>
    <name type="common">Oyster mushroom</name>
    <dbReference type="NCBI Taxonomy" id="1137138"/>
    <lineage>
        <taxon>Eukaryota</taxon>
        <taxon>Fungi</taxon>
        <taxon>Dikarya</taxon>
        <taxon>Basidiomycota</taxon>
        <taxon>Agaricomycotina</taxon>
        <taxon>Agaricomycetes</taxon>
        <taxon>Agaricomycetidae</taxon>
        <taxon>Agaricales</taxon>
        <taxon>Pleurotineae</taxon>
        <taxon>Pleurotaceae</taxon>
        <taxon>Pleurotus</taxon>
    </lineage>
</organism>
<keyword evidence="7" id="KW-0560">Oxidoreductase</keyword>
<evidence type="ECO:0000256" key="9">
    <source>
        <dbReference type="ARBA" id="ARBA00023244"/>
    </source>
</evidence>
<dbReference type="GO" id="GO:0043115">
    <property type="term" value="F:precorrin-2 dehydrogenase activity"/>
    <property type="evidence" value="ECO:0007669"/>
    <property type="project" value="UniProtKB-EC"/>
</dbReference>
<evidence type="ECO:0000256" key="6">
    <source>
        <dbReference type="ARBA" id="ARBA00022691"/>
    </source>
</evidence>
<feature type="domain" description="Siroheme biosynthesis protein Met8 C-terminal" evidence="13">
    <location>
        <begin position="256"/>
        <end position="297"/>
    </location>
</feature>
<dbReference type="InterPro" id="IPR006366">
    <property type="entry name" value="CobA/CysG_C"/>
</dbReference>
<dbReference type="SUPFAM" id="SSF75615">
    <property type="entry name" value="Siroheme synthase middle domains-like"/>
    <property type="match status" value="1"/>
</dbReference>
<comment type="similarity">
    <text evidence="11">Belongs to the precorrin methyltransferase family.</text>
</comment>
<accession>A0A067P538</accession>
<reference evidence="16" key="1">
    <citation type="journal article" date="2014" name="Proc. Natl. Acad. Sci. U.S.A.">
        <title>Extensive sampling of basidiomycete genomes demonstrates inadequacy of the white-rot/brown-rot paradigm for wood decay fungi.</title>
        <authorList>
            <person name="Riley R."/>
            <person name="Salamov A.A."/>
            <person name="Brown D.W."/>
            <person name="Nagy L.G."/>
            <person name="Floudas D."/>
            <person name="Held B.W."/>
            <person name="Levasseur A."/>
            <person name="Lombard V."/>
            <person name="Morin E."/>
            <person name="Otillar R."/>
            <person name="Lindquist E.A."/>
            <person name="Sun H."/>
            <person name="LaButti K.M."/>
            <person name="Schmutz J."/>
            <person name="Jabbour D."/>
            <person name="Luo H."/>
            <person name="Baker S.E."/>
            <person name="Pisabarro A.G."/>
            <person name="Walton J.D."/>
            <person name="Blanchette R.A."/>
            <person name="Henrissat B."/>
            <person name="Martin F."/>
            <person name="Cullen D."/>
            <person name="Hibbett D.S."/>
            <person name="Grigoriev I.V."/>
        </authorList>
    </citation>
    <scope>NUCLEOTIDE SEQUENCE [LARGE SCALE GENOMIC DNA]</scope>
    <source>
        <strain evidence="16">PC15</strain>
    </source>
</reference>
<dbReference type="AlphaFoldDB" id="A0A067P538"/>
<gene>
    <name evidence="15" type="ORF">PLEOSDRAFT_1063394</name>
</gene>
<dbReference type="Pfam" id="PF00590">
    <property type="entry name" value="TP_methylase"/>
    <property type="match status" value="1"/>
</dbReference>
<dbReference type="Gene3D" id="3.40.1010.10">
    <property type="entry name" value="Cobalt-precorrin-4 Transmethylase, Domain 1"/>
    <property type="match status" value="1"/>
</dbReference>
<dbReference type="GO" id="GO:0032259">
    <property type="term" value="P:methylation"/>
    <property type="evidence" value="ECO:0007669"/>
    <property type="project" value="UniProtKB-KW"/>
</dbReference>
<dbReference type="Proteomes" id="UP000027073">
    <property type="component" value="Unassembled WGS sequence"/>
</dbReference>
<keyword evidence="5 11" id="KW-0808">Transferase</keyword>
<dbReference type="SUPFAM" id="SSF51735">
    <property type="entry name" value="NAD(P)-binding Rossmann-fold domains"/>
    <property type="match status" value="1"/>
</dbReference>
<keyword evidence="4 11" id="KW-0489">Methyltransferase</keyword>
<evidence type="ECO:0000256" key="3">
    <source>
        <dbReference type="ARBA" id="ARBA00022481"/>
    </source>
</evidence>
<dbReference type="FunCoup" id="A0A067P538">
    <property type="interactions" value="89"/>
</dbReference>
<keyword evidence="9" id="KW-0627">Porphyrin biosynthesis</keyword>
<dbReference type="InterPro" id="IPR014776">
    <property type="entry name" value="4pyrrole_Mease_sub2"/>
</dbReference>
<name>A0A067P538_PLEO1</name>
<dbReference type="NCBIfam" id="TIGR01469">
    <property type="entry name" value="cobA_cysG_Cterm"/>
    <property type="match status" value="1"/>
</dbReference>
<evidence type="ECO:0000259" key="12">
    <source>
        <dbReference type="Pfam" id="PF00590"/>
    </source>
</evidence>
<comment type="subunit">
    <text evidence="1">Homodimer.</text>
</comment>
<dbReference type="InterPro" id="IPR000878">
    <property type="entry name" value="4pyrrol_Mease"/>
</dbReference>
<feature type="domain" description="Tetrapyrrole methylase" evidence="12">
    <location>
        <begin position="326"/>
        <end position="540"/>
    </location>
</feature>
<evidence type="ECO:0000313" key="15">
    <source>
        <dbReference type="EMBL" id="KDQ31532.1"/>
    </source>
</evidence>
<dbReference type="EC" id="1.3.1.76" evidence="2"/>
<evidence type="ECO:0000256" key="10">
    <source>
        <dbReference type="ARBA" id="ARBA00035662"/>
    </source>
</evidence>
<dbReference type="InterPro" id="IPR036291">
    <property type="entry name" value="NAD(P)-bd_dom_sf"/>
</dbReference>
<dbReference type="Pfam" id="PF14824">
    <property type="entry name" value="Sirohm_synth_M"/>
    <property type="match status" value="1"/>
</dbReference>
<dbReference type="VEuPathDB" id="FungiDB:PLEOSDRAFT_1063394"/>
<keyword evidence="6" id="KW-0949">S-adenosyl-L-methionine</keyword>
<dbReference type="InParanoid" id="A0A067P538"/>
<feature type="domain" description="Siroheme synthase central" evidence="14">
    <location>
        <begin position="170"/>
        <end position="194"/>
    </location>
</feature>
<dbReference type="Gene3D" id="3.40.50.720">
    <property type="entry name" value="NAD(P)-binding Rossmann-like Domain"/>
    <property type="match status" value="1"/>
</dbReference>
<evidence type="ECO:0000259" key="14">
    <source>
        <dbReference type="Pfam" id="PF14824"/>
    </source>
</evidence>
<proteinExistence type="inferred from homology"/>
<dbReference type="InterPro" id="IPR050161">
    <property type="entry name" value="Siro_Cobalamin_biosynth"/>
</dbReference>
<dbReference type="CDD" id="cd11642">
    <property type="entry name" value="SUMT"/>
    <property type="match status" value="1"/>
</dbReference>
<evidence type="ECO:0000256" key="1">
    <source>
        <dbReference type="ARBA" id="ARBA00011738"/>
    </source>
</evidence>
<evidence type="ECO:0000256" key="8">
    <source>
        <dbReference type="ARBA" id="ARBA00023027"/>
    </source>
</evidence>
<comment type="similarity">
    <text evidence="10">In the N-terminal section; belongs to the precorrin methyltransferase family.</text>
</comment>
<dbReference type="PANTHER" id="PTHR45790">
    <property type="entry name" value="SIROHEME SYNTHASE-RELATED"/>
    <property type="match status" value="1"/>
</dbReference>
<dbReference type="InterPro" id="IPR003043">
    <property type="entry name" value="Uropor_MeTrfase_CS"/>
</dbReference>
<evidence type="ECO:0000259" key="13">
    <source>
        <dbReference type="Pfam" id="PF14823"/>
    </source>
</evidence>
<evidence type="ECO:0000256" key="2">
    <source>
        <dbReference type="ARBA" id="ARBA00012400"/>
    </source>
</evidence>
<dbReference type="EMBL" id="KL198006">
    <property type="protein sequence ID" value="KDQ31532.1"/>
    <property type="molecule type" value="Genomic_DNA"/>
</dbReference>
<dbReference type="GO" id="GO:0019354">
    <property type="term" value="P:siroheme biosynthetic process"/>
    <property type="evidence" value="ECO:0007669"/>
    <property type="project" value="InterPro"/>
</dbReference>
<dbReference type="InterPro" id="IPR028281">
    <property type="entry name" value="Sirohaem_synthase_central"/>
</dbReference>
<dbReference type="OrthoDB" id="508204at2759"/>
<dbReference type="InterPro" id="IPR035996">
    <property type="entry name" value="4pyrrol_Methylase_sf"/>
</dbReference>